<dbReference type="PROSITE" id="PS51737">
    <property type="entry name" value="RECOMBINASE_DNA_BIND"/>
    <property type="match status" value="1"/>
</dbReference>
<accession>A0A9W6CAC0</accession>
<dbReference type="EMBL" id="BSCH01000002">
    <property type="protein sequence ID" value="GLG88884.1"/>
    <property type="molecule type" value="Genomic_DNA"/>
</dbReference>
<dbReference type="GO" id="GO:0000150">
    <property type="term" value="F:DNA strand exchange activity"/>
    <property type="evidence" value="ECO:0007669"/>
    <property type="project" value="InterPro"/>
</dbReference>
<dbReference type="Proteomes" id="UP001145094">
    <property type="component" value="Unassembled WGS sequence"/>
</dbReference>
<dbReference type="GO" id="GO:0003677">
    <property type="term" value="F:DNA binding"/>
    <property type="evidence" value="ECO:0007669"/>
    <property type="project" value="InterPro"/>
</dbReference>
<comment type="caution">
    <text evidence="2">The sequence shown here is derived from an EMBL/GenBank/DDBJ whole genome shotgun (WGS) entry which is preliminary data.</text>
</comment>
<protein>
    <recommendedName>
        <fullName evidence="1">Recombinase domain-containing protein</fullName>
    </recommendedName>
</protein>
<sequence length="143" mass="16122">MRHIPYGYRIENGRAVIDEEQAATVRELFQNYISGMALMPAAEKAGLKLYHGSAGRMLRNKKYLGDDYYPAIIDKETFDKAEEIRTSRAKALGRVWELEGKKETLFPTSFSISAVKKVSDNPFEQAAYAYSLIESEVDMGGTK</sequence>
<dbReference type="AlphaFoldDB" id="A0A9W6CAC0"/>
<name>A0A9W6CAC0_9FIRM</name>
<dbReference type="RefSeq" id="WP_281844318.1">
    <property type="nucleotide sequence ID" value="NZ_BSCH01000002.1"/>
</dbReference>
<evidence type="ECO:0000313" key="3">
    <source>
        <dbReference type="Proteomes" id="UP001145094"/>
    </source>
</evidence>
<reference evidence="2" key="2">
    <citation type="submission" date="2022-11" db="EMBL/GenBank/DDBJ databases">
        <title>Draft genome sequence of Sellimonas catena strain 18CBH55.</title>
        <authorList>
            <person name="Atsushi H."/>
            <person name="Moriya O."/>
            <person name="Mitsuo S."/>
        </authorList>
    </citation>
    <scope>NUCLEOTIDE SEQUENCE</scope>
    <source>
        <strain evidence="2">18CBH55</strain>
    </source>
</reference>
<evidence type="ECO:0000259" key="1">
    <source>
        <dbReference type="PROSITE" id="PS51737"/>
    </source>
</evidence>
<dbReference type="Gene3D" id="3.90.1750.20">
    <property type="entry name" value="Putative Large Serine Recombinase, Chain B, Domain 2"/>
    <property type="match status" value="1"/>
</dbReference>
<gene>
    <name evidence="2" type="ORF">Selli2_03100</name>
</gene>
<dbReference type="InterPro" id="IPR038109">
    <property type="entry name" value="DNA_bind_recomb_sf"/>
</dbReference>
<organism evidence="2 3">
    <name type="scientific">Sellimonas catena</name>
    <dbReference type="NCBI Taxonomy" id="2994035"/>
    <lineage>
        <taxon>Bacteria</taxon>
        <taxon>Bacillati</taxon>
        <taxon>Bacillota</taxon>
        <taxon>Clostridia</taxon>
        <taxon>Lachnospirales</taxon>
        <taxon>Lachnospiraceae</taxon>
        <taxon>Sellimonas</taxon>
    </lineage>
</organism>
<proteinExistence type="predicted"/>
<dbReference type="Pfam" id="PF07508">
    <property type="entry name" value="Recombinase"/>
    <property type="match status" value="1"/>
</dbReference>
<reference evidence="2" key="3">
    <citation type="journal article" date="2023" name="Int. J. Syst. Evol. Microbiol.">
        <title>Sellimonas catena sp. nov., isolated from human faeces.</title>
        <authorList>
            <person name="Hisatomi A."/>
            <person name="Ohkuma M."/>
            <person name="Sakamoto M."/>
        </authorList>
    </citation>
    <scope>NUCLEOTIDE SEQUENCE</scope>
    <source>
        <strain evidence="2">18CBH55</strain>
    </source>
</reference>
<reference evidence="2" key="1">
    <citation type="submission" date="2022-11" db="EMBL/GenBank/DDBJ databases">
        <title>Draft genome sequence of Sellimonas catena strain 18CBH55.</title>
        <authorList>
            <person name="Hisatomi A."/>
            <person name="Ohkuma M."/>
            <person name="Sakamoto M."/>
        </authorList>
    </citation>
    <scope>NUCLEOTIDE SEQUENCE</scope>
    <source>
        <strain evidence="2">18CBH55</strain>
    </source>
</reference>
<dbReference type="InterPro" id="IPR011109">
    <property type="entry name" value="DNA_bind_recombinase_dom"/>
</dbReference>
<evidence type="ECO:0000313" key="2">
    <source>
        <dbReference type="EMBL" id="GLG88884.1"/>
    </source>
</evidence>
<feature type="domain" description="Recombinase" evidence="1">
    <location>
        <begin position="5"/>
        <end position="91"/>
    </location>
</feature>